<feature type="transmembrane region" description="Helical" evidence="12">
    <location>
        <begin position="665"/>
        <end position="686"/>
    </location>
</feature>
<keyword evidence="3" id="KW-0808">Transferase</keyword>
<dbReference type="FunFam" id="3.90.550.10:FF:000194">
    <property type="entry name" value="Cellulose synthase-like protein G2 isoform A"/>
    <property type="match status" value="1"/>
</dbReference>
<keyword evidence="2" id="KW-0328">Glycosyltransferase</keyword>
<feature type="transmembrane region" description="Helical" evidence="12">
    <location>
        <begin position="575"/>
        <end position="593"/>
    </location>
</feature>
<dbReference type="PANTHER" id="PTHR13301">
    <property type="entry name" value="X-BOX TRANSCRIPTION FACTOR-RELATED"/>
    <property type="match status" value="1"/>
</dbReference>
<evidence type="ECO:0000256" key="4">
    <source>
        <dbReference type="ARBA" id="ARBA00022692"/>
    </source>
</evidence>
<proteinExistence type="predicted"/>
<dbReference type="InterPro" id="IPR029044">
    <property type="entry name" value="Nucleotide-diphossugar_trans"/>
</dbReference>
<name>A0ABD3JBN1_EUCGL</name>
<dbReference type="Pfam" id="PF03552">
    <property type="entry name" value="Cellulose_synt"/>
    <property type="match status" value="2"/>
</dbReference>
<evidence type="ECO:0000256" key="7">
    <source>
        <dbReference type="ARBA" id="ARBA00023316"/>
    </source>
</evidence>
<evidence type="ECO:0000313" key="13">
    <source>
        <dbReference type="EMBL" id="KAL3724727.1"/>
    </source>
</evidence>
<feature type="binding site" evidence="10">
    <location>
        <position position="275"/>
    </location>
    <ligand>
        <name>Mn(2+)</name>
        <dbReference type="ChEBI" id="CHEBI:29035"/>
    </ligand>
</feature>
<dbReference type="EMBL" id="JBJKBG010000008">
    <property type="protein sequence ID" value="KAL3724727.1"/>
    <property type="molecule type" value="Genomic_DNA"/>
</dbReference>
<keyword evidence="4 12" id="KW-0812">Transmembrane</keyword>
<evidence type="ECO:0000256" key="12">
    <source>
        <dbReference type="SAM" id="Phobius"/>
    </source>
</evidence>
<dbReference type="AlphaFoldDB" id="A0ABD3JBN1"/>
<comment type="caution">
    <text evidence="13">The sequence shown here is derived from an EMBL/GenBank/DDBJ whole genome shotgun (WGS) entry which is preliminary data.</text>
</comment>
<keyword evidence="14" id="KW-1185">Reference proteome</keyword>
<sequence length="752" mass="85712">MEHSSGPLNLCHVLTKSIIINRTHMLVHATALSALIYYRASFFFSESKSRDRATTLACLTMFLAELGLSFLWLLSQAFRWRPVRRTAFPKRLPEDKELPPIDVFVCTADPDKEPTVDVMNTVVSAMALDYPPEKLHVYLSDDGGSTLTLHGTREAYDFARWWLPFCKRYGIKTRCPKAFFKEEEDGEGIGMSSENEFGSEKKIVKEKYELFKERVNEYRKRHRGDSSHTGRDHPPTIEVVRGNVPDEVMQAHRDPMPKLIYVSREKRPSHHHHFKAGALNVLLRLSGVMSNSPYILVLDCDMYCNDPSSARQAMCFHLDPRLSPSLMLVQFPQMFHNISENDIYDSKLRPYFWTGWYGMDGLKGPVLSGTCFYIKRESLYRKPVQEGNSFSVDLTGFDLMDLKKLFGHSNEFIKYLWQKEKPSKNTIAGDSAALMKETQVLTSCGYENGTKWGQEVGFMYNSVVEDYFTSFTLHCKGWTSVFYTPSKPQFLGTATTNLNDMLIQGMRWYSGLSQVGISRFCPLIYGSLRMPILQSMCYAELSLLPLHCLPICCFATIPQICLVNGISIYPEVSSSYIMLFAFIFLSSLCKHLYEVVASGHSVQTFWNEQRIWMIKSTTCYVYGTIDAIMTQIGMRTASFLPTNKVDDDEQSKRYEMGIFDFQTSIMFLSPMVTLVILNMASFFGGVARVLTLGDFDKLFMQIALSLFVLVMSYPVIEAMVLRTDKGRIPRSVTILSAFLSLVLLLLGSSFLM</sequence>
<evidence type="ECO:0000256" key="10">
    <source>
        <dbReference type="PIRSR" id="PIRSR605150-3"/>
    </source>
</evidence>
<evidence type="ECO:0000256" key="8">
    <source>
        <dbReference type="PIRSR" id="PIRSR605150-1"/>
    </source>
</evidence>
<keyword evidence="6 12" id="KW-0472">Membrane</keyword>
<evidence type="ECO:0000256" key="9">
    <source>
        <dbReference type="PIRSR" id="PIRSR605150-2"/>
    </source>
</evidence>
<dbReference type="GO" id="GO:0071555">
    <property type="term" value="P:cell wall organization"/>
    <property type="evidence" value="ECO:0007669"/>
    <property type="project" value="UniProtKB-KW"/>
</dbReference>
<evidence type="ECO:0000256" key="11">
    <source>
        <dbReference type="SAM" id="MobiDB-lite"/>
    </source>
</evidence>
<dbReference type="InterPro" id="IPR005150">
    <property type="entry name" value="Cellulose_synth"/>
</dbReference>
<dbReference type="Gene3D" id="3.90.550.10">
    <property type="entry name" value="Spore Coat Polysaccharide Biosynthesis Protein SpsA, Chain A"/>
    <property type="match status" value="2"/>
</dbReference>
<dbReference type="GO" id="GO:0016757">
    <property type="term" value="F:glycosyltransferase activity"/>
    <property type="evidence" value="ECO:0007669"/>
    <property type="project" value="UniProtKB-KW"/>
</dbReference>
<evidence type="ECO:0000256" key="5">
    <source>
        <dbReference type="ARBA" id="ARBA00022989"/>
    </source>
</evidence>
<feature type="binding site" evidence="9">
    <location>
        <position position="112"/>
    </location>
    <ligand>
        <name>UDP-alpha-D-glucose</name>
        <dbReference type="ChEBI" id="CHEBI:58885"/>
    </ligand>
</feature>
<gene>
    <name evidence="13" type="ORF">ACJRO7_029831</name>
</gene>
<feature type="transmembrane region" description="Helical" evidence="12">
    <location>
        <begin position="698"/>
        <end position="720"/>
    </location>
</feature>
<dbReference type="Proteomes" id="UP001634007">
    <property type="component" value="Unassembled WGS sequence"/>
</dbReference>
<keyword evidence="7" id="KW-0961">Cell wall biogenesis/degradation</keyword>
<feature type="active site" evidence="8">
    <location>
        <position position="466"/>
    </location>
</feature>
<comment type="subcellular location">
    <subcellularLocation>
        <location evidence="1">Endomembrane system</location>
        <topology evidence="1">Multi-pass membrane protein</topology>
    </subcellularLocation>
</comment>
<dbReference type="GO" id="GO:0012505">
    <property type="term" value="C:endomembrane system"/>
    <property type="evidence" value="ECO:0007669"/>
    <property type="project" value="UniProtKB-SubCell"/>
</dbReference>
<feature type="region of interest" description="Disordered" evidence="11">
    <location>
        <begin position="219"/>
        <end position="238"/>
    </location>
</feature>
<accession>A0ABD3JBN1</accession>
<feature type="transmembrane region" description="Helical" evidence="12">
    <location>
        <begin position="56"/>
        <end position="75"/>
    </location>
</feature>
<feature type="transmembrane region" description="Helical" evidence="12">
    <location>
        <begin position="732"/>
        <end position="751"/>
    </location>
</feature>
<reference evidence="13 14" key="1">
    <citation type="submission" date="2024-11" db="EMBL/GenBank/DDBJ databases">
        <title>Chromosome-level genome assembly of Eucalyptus globulus Labill. provides insights into its genome evolution.</title>
        <authorList>
            <person name="Li X."/>
        </authorList>
    </citation>
    <scope>NUCLEOTIDE SEQUENCE [LARGE SCALE GENOMIC DNA]</scope>
    <source>
        <strain evidence="13">CL2024</strain>
        <tissue evidence="13">Fresh tender leaves</tissue>
    </source>
</reference>
<feature type="active site" evidence="8">
    <location>
        <position position="142"/>
    </location>
</feature>
<feature type="compositionally biased region" description="Basic and acidic residues" evidence="11">
    <location>
        <begin position="219"/>
        <end position="235"/>
    </location>
</feature>
<protein>
    <recommendedName>
        <fullName evidence="15">Cellulose synthase-like protein G2</fullName>
    </recommendedName>
</protein>
<evidence type="ECO:0000256" key="1">
    <source>
        <dbReference type="ARBA" id="ARBA00004127"/>
    </source>
</evidence>
<evidence type="ECO:0000313" key="14">
    <source>
        <dbReference type="Proteomes" id="UP001634007"/>
    </source>
</evidence>
<organism evidence="13 14">
    <name type="scientific">Eucalyptus globulus</name>
    <name type="common">Tasmanian blue gum</name>
    <dbReference type="NCBI Taxonomy" id="34317"/>
    <lineage>
        <taxon>Eukaryota</taxon>
        <taxon>Viridiplantae</taxon>
        <taxon>Streptophyta</taxon>
        <taxon>Embryophyta</taxon>
        <taxon>Tracheophyta</taxon>
        <taxon>Spermatophyta</taxon>
        <taxon>Magnoliopsida</taxon>
        <taxon>eudicotyledons</taxon>
        <taxon>Gunneridae</taxon>
        <taxon>Pentapetalae</taxon>
        <taxon>rosids</taxon>
        <taxon>malvids</taxon>
        <taxon>Myrtales</taxon>
        <taxon>Myrtaceae</taxon>
        <taxon>Myrtoideae</taxon>
        <taxon>Eucalypteae</taxon>
        <taxon>Eucalyptus</taxon>
    </lineage>
</organism>
<dbReference type="SUPFAM" id="SSF53448">
    <property type="entry name" value="Nucleotide-diphospho-sugar transferases"/>
    <property type="match status" value="1"/>
</dbReference>
<evidence type="ECO:0000256" key="3">
    <source>
        <dbReference type="ARBA" id="ARBA00022679"/>
    </source>
</evidence>
<feature type="binding site" evidence="9">
    <location>
        <position position="142"/>
    </location>
    <ligand>
        <name>UDP-alpha-D-glucose</name>
        <dbReference type="ChEBI" id="CHEBI:58885"/>
    </ligand>
</feature>
<feature type="binding site" evidence="10">
    <location>
        <position position="299"/>
    </location>
    <ligand>
        <name>Mn(2+)</name>
        <dbReference type="ChEBI" id="CHEBI:29035"/>
    </ligand>
</feature>
<keyword evidence="5 12" id="KW-1133">Transmembrane helix</keyword>
<feature type="binding site" evidence="9">
    <location>
        <position position="113"/>
    </location>
    <ligand>
        <name>UDP-alpha-D-glucose</name>
        <dbReference type="ChEBI" id="CHEBI:58885"/>
    </ligand>
</feature>
<evidence type="ECO:0000256" key="6">
    <source>
        <dbReference type="ARBA" id="ARBA00023136"/>
    </source>
</evidence>
<evidence type="ECO:0000256" key="2">
    <source>
        <dbReference type="ARBA" id="ARBA00022676"/>
    </source>
</evidence>
<evidence type="ECO:0008006" key="15">
    <source>
        <dbReference type="Google" id="ProtNLM"/>
    </source>
</evidence>
<feature type="transmembrane region" description="Helical" evidence="12">
    <location>
        <begin position="25"/>
        <end position="44"/>
    </location>
</feature>